<dbReference type="KEGG" id="nai:NECAME_06211"/>
<gene>
    <name evidence="7" type="ORF">NECAME_06211</name>
</gene>
<dbReference type="EMBL" id="KI657667">
    <property type="protein sequence ID" value="ETN85794.1"/>
    <property type="molecule type" value="Genomic_DNA"/>
</dbReference>
<dbReference type="InterPro" id="IPR005821">
    <property type="entry name" value="Ion_trans_dom"/>
</dbReference>
<dbReference type="GO" id="GO:0044877">
    <property type="term" value="F:protein-containing complex binding"/>
    <property type="evidence" value="ECO:0007669"/>
    <property type="project" value="TreeGrafter"/>
</dbReference>
<evidence type="ECO:0000313" key="8">
    <source>
        <dbReference type="Proteomes" id="UP000053676"/>
    </source>
</evidence>
<feature type="domain" description="Ion transport" evidence="6">
    <location>
        <begin position="44"/>
        <end position="147"/>
    </location>
</feature>
<dbReference type="STRING" id="51031.W2TVX7"/>
<sequence>GRARRKSIAPFSEIDIENQFVTWKKLQPALIYDVSVNPKGAIYWYWSCIVSTACFYNLIFITILVFEDIRDGFYSQWITGNLICDAIYIIDMWMQSRIFFYENGCKVAEIAETRNNYFSSTHFMLDILSILPSDLILFIQYDASLVSQQRSSSSFGFSAHIFIKDAVSLSSCLCLYVEKRRWLSSKAIKTHKVDVHAKKTQKYSQAKMLQIESLAKVFVSLMKIVVSCTLIFHWNACAFYIISTFRDTTSWDG</sequence>
<keyword evidence="3 5" id="KW-1133">Transmembrane helix</keyword>
<dbReference type="GO" id="GO:0005223">
    <property type="term" value="F:intracellularly cGMP-activated cation channel activity"/>
    <property type="evidence" value="ECO:0007669"/>
    <property type="project" value="TreeGrafter"/>
</dbReference>
<feature type="transmembrane region" description="Helical" evidence="5">
    <location>
        <begin position="43"/>
        <end position="66"/>
    </location>
</feature>
<dbReference type="GO" id="GO:0005886">
    <property type="term" value="C:plasma membrane"/>
    <property type="evidence" value="ECO:0007669"/>
    <property type="project" value="TreeGrafter"/>
</dbReference>
<dbReference type="GO" id="GO:0017071">
    <property type="term" value="C:intracellular cyclic nucleotide activated cation channel complex"/>
    <property type="evidence" value="ECO:0007669"/>
    <property type="project" value="TreeGrafter"/>
</dbReference>
<evidence type="ECO:0000256" key="4">
    <source>
        <dbReference type="ARBA" id="ARBA00023136"/>
    </source>
</evidence>
<dbReference type="Proteomes" id="UP000053676">
    <property type="component" value="Unassembled WGS sequence"/>
</dbReference>
<proteinExistence type="predicted"/>
<feature type="non-terminal residue" evidence="7">
    <location>
        <position position="1"/>
    </location>
</feature>
<reference evidence="8" key="1">
    <citation type="journal article" date="2014" name="Nat. Genet.">
        <title>Genome of the human hookworm Necator americanus.</title>
        <authorList>
            <person name="Tang Y.T."/>
            <person name="Gao X."/>
            <person name="Rosa B.A."/>
            <person name="Abubucker S."/>
            <person name="Hallsworth-Pepin K."/>
            <person name="Martin J."/>
            <person name="Tyagi R."/>
            <person name="Heizer E."/>
            <person name="Zhang X."/>
            <person name="Bhonagiri-Palsikar V."/>
            <person name="Minx P."/>
            <person name="Warren W.C."/>
            <person name="Wang Q."/>
            <person name="Zhan B."/>
            <person name="Hotez P.J."/>
            <person name="Sternberg P.W."/>
            <person name="Dougall A."/>
            <person name="Gaze S.T."/>
            <person name="Mulvenna J."/>
            <person name="Sotillo J."/>
            <person name="Ranganathan S."/>
            <person name="Rabelo E.M."/>
            <person name="Wilson R.K."/>
            <person name="Felgner P.L."/>
            <person name="Bethony J."/>
            <person name="Hawdon J.M."/>
            <person name="Gasser R.B."/>
            <person name="Loukas A."/>
            <person name="Mitreva M."/>
        </authorList>
    </citation>
    <scope>NUCLEOTIDE SEQUENCE [LARGE SCALE GENOMIC DNA]</scope>
</reference>
<protein>
    <recommendedName>
        <fullName evidence="6">Ion transport domain-containing protein</fullName>
    </recommendedName>
</protein>
<evidence type="ECO:0000256" key="5">
    <source>
        <dbReference type="SAM" id="Phobius"/>
    </source>
</evidence>
<dbReference type="OMA" id="EFRNASH"/>
<keyword evidence="4 5" id="KW-0472">Membrane</keyword>
<dbReference type="SUPFAM" id="SSF81324">
    <property type="entry name" value="Voltage-gated potassium channels"/>
    <property type="match status" value="1"/>
</dbReference>
<dbReference type="AlphaFoldDB" id="W2TVX7"/>
<comment type="subcellular location">
    <subcellularLocation>
        <location evidence="1">Membrane</location>
        <topology evidence="1">Multi-pass membrane protein</topology>
    </subcellularLocation>
</comment>
<dbReference type="Gene3D" id="1.10.287.70">
    <property type="match status" value="1"/>
</dbReference>
<dbReference type="OrthoDB" id="421226at2759"/>
<keyword evidence="8" id="KW-1185">Reference proteome</keyword>
<evidence type="ECO:0000256" key="1">
    <source>
        <dbReference type="ARBA" id="ARBA00004141"/>
    </source>
</evidence>
<dbReference type="Pfam" id="PF00520">
    <property type="entry name" value="Ion_trans"/>
    <property type="match status" value="1"/>
</dbReference>
<organism evidence="7 8">
    <name type="scientific">Necator americanus</name>
    <name type="common">Human hookworm</name>
    <dbReference type="NCBI Taxonomy" id="51031"/>
    <lineage>
        <taxon>Eukaryota</taxon>
        <taxon>Metazoa</taxon>
        <taxon>Ecdysozoa</taxon>
        <taxon>Nematoda</taxon>
        <taxon>Chromadorea</taxon>
        <taxon>Rhabditida</taxon>
        <taxon>Rhabditina</taxon>
        <taxon>Rhabditomorpha</taxon>
        <taxon>Strongyloidea</taxon>
        <taxon>Ancylostomatidae</taxon>
        <taxon>Bunostominae</taxon>
        <taxon>Necator</taxon>
    </lineage>
</organism>
<name>W2TVX7_NECAM</name>
<accession>W2TVX7</accession>
<dbReference type="InterPro" id="IPR050866">
    <property type="entry name" value="CNG_cation_channel"/>
</dbReference>
<dbReference type="GO" id="GO:0005222">
    <property type="term" value="F:intracellularly cAMP-activated cation channel activity"/>
    <property type="evidence" value="ECO:0007669"/>
    <property type="project" value="TreeGrafter"/>
</dbReference>
<evidence type="ECO:0000259" key="6">
    <source>
        <dbReference type="Pfam" id="PF00520"/>
    </source>
</evidence>
<dbReference type="GO" id="GO:0030553">
    <property type="term" value="F:cGMP binding"/>
    <property type="evidence" value="ECO:0007669"/>
    <property type="project" value="TreeGrafter"/>
</dbReference>
<evidence type="ECO:0000256" key="2">
    <source>
        <dbReference type="ARBA" id="ARBA00022692"/>
    </source>
</evidence>
<evidence type="ECO:0000256" key="3">
    <source>
        <dbReference type="ARBA" id="ARBA00022989"/>
    </source>
</evidence>
<dbReference type="PANTHER" id="PTHR45638:SF14">
    <property type="entry name" value="CYCLIC NUCLEOTIDE-BINDING DOMAIN-CONTAINING PROTEIN"/>
    <property type="match status" value="1"/>
</dbReference>
<feature type="transmembrane region" description="Helical" evidence="5">
    <location>
        <begin position="217"/>
        <end position="242"/>
    </location>
</feature>
<keyword evidence="2 5" id="KW-0812">Transmembrane</keyword>
<dbReference type="PANTHER" id="PTHR45638">
    <property type="entry name" value="CYCLIC NUCLEOTIDE-GATED CATION CHANNEL SUBUNIT A"/>
    <property type="match status" value="1"/>
</dbReference>
<evidence type="ECO:0000313" key="7">
    <source>
        <dbReference type="EMBL" id="ETN85794.1"/>
    </source>
</evidence>